<proteinExistence type="predicted"/>
<gene>
    <name evidence="2" type="ORF">CS060_13255</name>
</gene>
<keyword evidence="1" id="KW-0812">Transmembrane</keyword>
<feature type="transmembrane region" description="Helical" evidence="1">
    <location>
        <begin position="6"/>
        <end position="25"/>
    </location>
</feature>
<dbReference type="AlphaFoldDB" id="A0A2G5RM54"/>
<dbReference type="EMBL" id="PEDM01000047">
    <property type="protein sequence ID" value="PIC03800.1"/>
    <property type="molecule type" value="Genomic_DNA"/>
</dbReference>
<evidence type="ECO:0000313" key="2">
    <source>
        <dbReference type="EMBL" id="PIC03800.1"/>
    </source>
</evidence>
<keyword evidence="1" id="KW-0472">Membrane</keyword>
<evidence type="ECO:0000313" key="3">
    <source>
        <dbReference type="Proteomes" id="UP000230559"/>
    </source>
</evidence>
<keyword evidence="1" id="KW-1133">Transmembrane helix</keyword>
<comment type="caution">
    <text evidence="2">The sequence shown here is derived from an EMBL/GenBank/DDBJ whole genome shotgun (WGS) entry which is preliminary data.</text>
</comment>
<dbReference type="Proteomes" id="UP000230559">
    <property type="component" value="Unassembled WGS sequence"/>
</dbReference>
<accession>A0A2G5RM54</accession>
<evidence type="ECO:0000256" key="1">
    <source>
        <dbReference type="SAM" id="Phobius"/>
    </source>
</evidence>
<sequence>MTNMIEYTFIGLVSFAIILLLISFFQRDRMKEVEEQVEQLTLSTMQQLYEVKKRVKALEEELLIGIESFSNEEQIADLYKQGWTKEQIARKFNMPIDEVNIMIARNER</sequence>
<organism evidence="2 3">
    <name type="scientific">Anoxybacillus flavithermus</name>
    <dbReference type="NCBI Taxonomy" id="33934"/>
    <lineage>
        <taxon>Bacteria</taxon>
        <taxon>Bacillati</taxon>
        <taxon>Bacillota</taxon>
        <taxon>Bacilli</taxon>
        <taxon>Bacillales</taxon>
        <taxon>Anoxybacillaceae</taxon>
        <taxon>Anoxybacillus</taxon>
    </lineage>
</organism>
<reference evidence="2 3" key="1">
    <citation type="submission" date="2017-10" db="EMBL/GenBank/DDBJ databases">
        <title>Draft genome sequence of Anoxybacillus flavithermus KU2-6-11 from caldera Uzon (Russia:Kamchtka).</title>
        <authorList>
            <person name="Korzhuk A.V."/>
            <person name="Rozanov A.S."/>
            <person name="Bryanskaya A.V."/>
            <person name="Peltek S.E."/>
        </authorList>
    </citation>
    <scope>NUCLEOTIDE SEQUENCE [LARGE SCALE GENOMIC DNA]</scope>
    <source>
        <strain evidence="2 3">KU2-6_11</strain>
    </source>
</reference>
<protein>
    <submittedName>
        <fullName evidence="2">Uncharacterized protein</fullName>
    </submittedName>
</protein>
<name>A0A2G5RM54_9BACL</name>